<keyword evidence="1 4" id="KW-0808">Transferase</keyword>
<dbReference type="OrthoDB" id="2744543at2759"/>
<dbReference type="PROSITE" id="PS51186">
    <property type="entry name" value="GNAT"/>
    <property type="match status" value="1"/>
</dbReference>
<dbReference type="AlphaFoldDB" id="A0A6A5ZPG9"/>
<gene>
    <name evidence="4" type="ORF">BDV96DRAFT_274861</name>
</gene>
<evidence type="ECO:0000313" key="5">
    <source>
        <dbReference type="Proteomes" id="UP000799770"/>
    </source>
</evidence>
<dbReference type="InterPro" id="IPR050832">
    <property type="entry name" value="Bact_Acetyltransf"/>
</dbReference>
<protein>
    <submittedName>
        <fullName evidence="4">Acyl-CoA N-acyltransferase</fullName>
    </submittedName>
</protein>
<evidence type="ECO:0000256" key="1">
    <source>
        <dbReference type="ARBA" id="ARBA00022679"/>
    </source>
</evidence>
<accession>A0A6A5ZPG9</accession>
<evidence type="ECO:0000259" key="3">
    <source>
        <dbReference type="PROSITE" id="PS51186"/>
    </source>
</evidence>
<dbReference type="SUPFAM" id="SSF55729">
    <property type="entry name" value="Acyl-CoA N-acyltransferases (Nat)"/>
    <property type="match status" value="1"/>
</dbReference>
<evidence type="ECO:0000313" key="4">
    <source>
        <dbReference type="EMBL" id="KAF2120753.1"/>
    </source>
</evidence>
<evidence type="ECO:0000256" key="2">
    <source>
        <dbReference type="ARBA" id="ARBA00023315"/>
    </source>
</evidence>
<keyword evidence="2 4" id="KW-0012">Acyltransferase</keyword>
<dbReference type="PANTHER" id="PTHR43877">
    <property type="entry name" value="AMINOALKYLPHOSPHONATE N-ACETYLTRANSFERASE-RELATED-RELATED"/>
    <property type="match status" value="1"/>
</dbReference>
<name>A0A6A5ZPG9_9PLEO</name>
<dbReference type="InterPro" id="IPR016181">
    <property type="entry name" value="Acyl_CoA_acyltransferase"/>
</dbReference>
<dbReference type="CDD" id="cd04301">
    <property type="entry name" value="NAT_SF"/>
    <property type="match status" value="1"/>
</dbReference>
<proteinExistence type="predicted"/>
<dbReference type="InterPro" id="IPR000182">
    <property type="entry name" value="GNAT_dom"/>
</dbReference>
<sequence length="196" mass="22030">MTSLPVSSSTAVEIRLATPSDIPHIMKIHKEAYQTFRDHGMAMPDFEPSPGDFLSSLNDEKLWVAEENSSCAGFIQADAFCNGDSDFYTAYIRQVSVSTAHARKGVGKQLIEFVEGWARELELQGIDLTTYKDIPWNAPYYERLGYSTLGREELCKDNASDVHDELKSESEHELCLSWPRVAMRKCFDCGMSCVAQ</sequence>
<organism evidence="4 5">
    <name type="scientific">Lophiotrema nucula</name>
    <dbReference type="NCBI Taxonomy" id="690887"/>
    <lineage>
        <taxon>Eukaryota</taxon>
        <taxon>Fungi</taxon>
        <taxon>Dikarya</taxon>
        <taxon>Ascomycota</taxon>
        <taxon>Pezizomycotina</taxon>
        <taxon>Dothideomycetes</taxon>
        <taxon>Pleosporomycetidae</taxon>
        <taxon>Pleosporales</taxon>
        <taxon>Lophiotremataceae</taxon>
        <taxon>Lophiotrema</taxon>
    </lineage>
</organism>
<dbReference type="EMBL" id="ML977313">
    <property type="protein sequence ID" value="KAF2120753.1"/>
    <property type="molecule type" value="Genomic_DNA"/>
</dbReference>
<reference evidence="4" key="1">
    <citation type="journal article" date="2020" name="Stud. Mycol.">
        <title>101 Dothideomycetes genomes: a test case for predicting lifestyles and emergence of pathogens.</title>
        <authorList>
            <person name="Haridas S."/>
            <person name="Albert R."/>
            <person name="Binder M."/>
            <person name="Bloem J."/>
            <person name="Labutti K."/>
            <person name="Salamov A."/>
            <person name="Andreopoulos B."/>
            <person name="Baker S."/>
            <person name="Barry K."/>
            <person name="Bills G."/>
            <person name="Bluhm B."/>
            <person name="Cannon C."/>
            <person name="Castanera R."/>
            <person name="Culley D."/>
            <person name="Daum C."/>
            <person name="Ezra D."/>
            <person name="Gonzalez J."/>
            <person name="Henrissat B."/>
            <person name="Kuo A."/>
            <person name="Liang C."/>
            <person name="Lipzen A."/>
            <person name="Lutzoni F."/>
            <person name="Magnuson J."/>
            <person name="Mondo S."/>
            <person name="Nolan M."/>
            <person name="Ohm R."/>
            <person name="Pangilinan J."/>
            <person name="Park H.-J."/>
            <person name="Ramirez L."/>
            <person name="Alfaro M."/>
            <person name="Sun H."/>
            <person name="Tritt A."/>
            <person name="Yoshinaga Y."/>
            <person name="Zwiers L.-H."/>
            <person name="Turgeon B."/>
            <person name="Goodwin S."/>
            <person name="Spatafora J."/>
            <person name="Crous P."/>
            <person name="Grigoriev I."/>
        </authorList>
    </citation>
    <scope>NUCLEOTIDE SEQUENCE</scope>
    <source>
        <strain evidence="4">CBS 627.86</strain>
    </source>
</reference>
<feature type="domain" description="N-acetyltransferase" evidence="3">
    <location>
        <begin position="12"/>
        <end position="169"/>
    </location>
</feature>
<dbReference type="Pfam" id="PF00583">
    <property type="entry name" value="Acetyltransf_1"/>
    <property type="match status" value="1"/>
</dbReference>
<dbReference type="Gene3D" id="3.40.630.30">
    <property type="match status" value="1"/>
</dbReference>
<dbReference type="Proteomes" id="UP000799770">
    <property type="component" value="Unassembled WGS sequence"/>
</dbReference>
<dbReference type="GO" id="GO:0016747">
    <property type="term" value="F:acyltransferase activity, transferring groups other than amino-acyl groups"/>
    <property type="evidence" value="ECO:0007669"/>
    <property type="project" value="InterPro"/>
</dbReference>
<keyword evidence="5" id="KW-1185">Reference proteome</keyword>